<name>A0AA38X2U4_9EURO</name>
<dbReference type="Proteomes" id="UP001172673">
    <property type="component" value="Unassembled WGS sequence"/>
</dbReference>
<dbReference type="EMBL" id="JAPDRK010000015">
    <property type="protein sequence ID" value="KAJ9605727.1"/>
    <property type="molecule type" value="Genomic_DNA"/>
</dbReference>
<accession>A0AA38X2U4</accession>
<dbReference type="InterPro" id="IPR006076">
    <property type="entry name" value="FAD-dep_OxRdtase"/>
</dbReference>
<feature type="domain" description="FAD dependent oxidoreductase" evidence="1">
    <location>
        <begin position="43"/>
        <end position="430"/>
    </location>
</feature>
<organism evidence="2 3">
    <name type="scientific">Cladophialophora chaetospira</name>
    <dbReference type="NCBI Taxonomy" id="386627"/>
    <lineage>
        <taxon>Eukaryota</taxon>
        <taxon>Fungi</taxon>
        <taxon>Dikarya</taxon>
        <taxon>Ascomycota</taxon>
        <taxon>Pezizomycotina</taxon>
        <taxon>Eurotiomycetes</taxon>
        <taxon>Chaetothyriomycetidae</taxon>
        <taxon>Chaetothyriales</taxon>
        <taxon>Herpotrichiellaceae</taxon>
        <taxon>Cladophialophora</taxon>
    </lineage>
</organism>
<evidence type="ECO:0000313" key="2">
    <source>
        <dbReference type="EMBL" id="KAJ9605727.1"/>
    </source>
</evidence>
<evidence type="ECO:0000259" key="1">
    <source>
        <dbReference type="Pfam" id="PF01266"/>
    </source>
</evidence>
<keyword evidence="3" id="KW-1185">Reference proteome</keyword>
<evidence type="ECO:0000313" key="3">
    <source>
        <dbReference type="Proteomes" id="UP001172673"/>
    </source>
</evidence>
<dbReference type="Gene3D" id="3.50.50.60">
    <property type="entry name" value="FAD/NAD(P)-binding domain"/>
    <property type="match status" value="1"/>
</dbReference>
<dbReference type="GO" id="GO:0005737">
    <property type="term" value="C:cytoplasm"/>
    <property type="evidence" value="ECO:0007669"/>
    <property type="project" value="TreeGrafter"/>
</dbReference>
<dbReference type="Pfam" id="PF01266">
    <property type="entry name" value="DAO"/>
    <property type="match status" value="1"/>
</dbReference>
<reference evidence="2" key="1">
    <citation type="submission" date="2022-10" db="EMBL/GenBank/DDBJ databases">
        <title>Culturing micro-colonial fungi from biological soil crusts in the Mojave desert and describing Neophaeococcomyces mojavensis, and introducing the new genera and species Taxawa tesnikishii.</title>
        <authorList>
            <person name="Kurbessoian T."/>
            <person name="Stajich J.E."/>
        </authorList>
    </citation>
    <scope>NUCLEOTIDE SEQUENCE</scope>
    <source>
        <strain evidence="2">TK_41</strain>
    </source>
</reference>
<dbReference type="InterPro" id="IPR036188">
    <property type="entry name" value="FAD/NAD-bd_sf"/>
</dbReference>
<dbReference type="PANTHER" id="PTHR13847">
    <property type="entry name" value="SARCOSINE DEHYDROGENASE-RELATED"/>
    <property type="match status" value="1"/>
</dbReference>
<dbReference type="AlphaFoldDB" id="A0AA38X2U4"/>
<gene>
    <name evidence="2" type="ORF">H2200_009576</name>
</gene>
<proteinExistence type="predicted"/>
<dbReference type="Gene3D" id="3.30.9.10">
    <property type="entry name" value="D-Amino Acid Oxidase, subunit A, domain 2"/>
    <property type="match status" value="1"/>
</dbReference>
<dbReference type="SUPFAM" id="SSF51905">
    <property type="entry name" value="FAD/NAD(P)-binding domain"/>
    <property type="match status" value="1"/>
</dbReference>
<dbReference type="PANTHER" id="PTHR13847:SF284">
    <property type="entry name" value="FAD DEPENDENT OXIDOREDUCTASE DOMAIN-CONTAINING PROTEIN"/>
    <property type="match status" value="1"/>
</dbReference>
<comment type="caution">
    <text evidence="2">The sequence shown here is derived from an EMBL/GenBank/DDBJ whole genome shotgun (WGS) entry which is preliminary data.</text>
</comment>
<protein>
    <recommendedName>
        <fullName evidence="1">FAD dependent oxidoreductase domain-containing protein</fullName>
    </recommendedName>
</protein>
<sequence length="465" mass="51011">MGGGEVPKGFPQPNPTISYWQLPEHALAHHRTTPSLPTSTTFDYVIIGSGVSGAAVAYKLLSQDPSLSVLMLEARTAASGASGRNGGHCRAGWWLHFKKYATAFGEDEALKFEQLEEQNVLDIANFVKEHDVNCDFQDVETVDAYYTEEGWAEALDVLQYRKEVSKRRPGAGRLIKRKVWHGHEAKEHLGLPHFVGAVSYPAHTQNPYLLVCKMLELGLARGLNLQTDTPALAVKPVAATNEGSAGWEVDTDRGSVQAKRVVLATNAYTNALHRGLAETGFLKPSRSQVTAIRPRTDLSEHPTQGKTVAPNDRGSGDYFLTRAPGLTGEGDIIYGGGRFISKTREMGITDDSTVNGDISTYLKRSVPEVFGRKTWGRESVEIRDWSGITCYTPDTFPLVGEFPGEKGLFGTFGMNGHGMAMAFRSAEALVTMMRTGKEPDWFPKSFRIGRAWSKPKADLHPEQAL</sequence>